<dbReference type="PANTHER" id="PTHR43744:SF4">
    <property type="entry name" value="OSMOPROTECTIVE COMPOUNDS UPTAKE PERMEASE PROTEIN GGTD"/>
    <property type="match status" value="1"/>
</dbReference>
<evidence type="ECO:0000313" key="10">
    <source>
        <dbReference type="Proteomes" id="UP001595847"/>
    </source>
</evidence>
<feature type="transmembrane region" description="Helical" evidence="7">
    <location>
        <begin position="162"/>
        <end position="187"/>
    </location>
</feature>
<keyword evidence="2 7" id="KW-0813">Transport</keyword>
<keyword evidence="6 7" id="KW-0472">Membrane</keyword>
<dbReference type="PROSITE" id="PS50928">
    <property type="entry name" value="ABC_TM1"/>
    <property type="match status" value="1"/>
</dbReference>
<evidence type="ECO:0000256" key="5">
    <source>
        <dbReference type="ARBA" id="ARBA00022989"/>
    </source>
</evidence>
<evidence type="ECO:0000256" key="4">
    <source>
        <dbReference type="ARBA" id="ARBA00022692"/>
    </source>
</evidence>
<accession>A0ABV8FMZ4</accession>
<feature type="transmembrane region" description="Helical" evidence="7">
    <location>
        <begin position="216"/>
        <end position="237"/>
    </location>
</feature>
<dbReference type="CDD" id="cd06261">
    <property type="entry name" value="TM_PBP2"/>
    <property type="match status" value="1"/>
</dbReference>
<gene>
    <name evidence="9" type="ORF">ACFOVU_10475</name>
</gene>
<dbReference type="EMBL" id="JBHSBH010000007">
    <property type="protein sequence ID" value="MFC3996342.1"/>
    <property type="molecule type" value="Genomic_DNA"/>
</dbReference>
<dbReference type="Pfam" id="PF00528">
    <property type="entry name" value="BPD_transp_1"/>
    <property type="match status" value="1"/>
</dbReference>
<dbReference type="InterPro" id="IPR000515">
    <property type="entry name" value="MetI-like"/>
</dbReference>
<dbReference type="InterPro" id="IPR035906">
    <property type="entry name" value="MetI-like_sf"/>
</dbReference>
<feature type="transmembrane region" description="Helical" evidence="7">
    <location>
        <begin position="271"/>
        <end position="290"/>
    </location>
</feature>
<keyword evidence="4 7" id="KW-0812">Transmembrane</keyword>
<comment type="caution">
    <text evidence="9">The sequence shown here is derived from an EMBL/GenBank/DDBJ whole genome shotgun (WGS) entry which is preliminary data.</text>
</comment>
<keyword evidence="10" id="KW-1185">Reference proteome</keyword>
<evidence type="ECO:0000313" key="9">
    <source>
        <dbReference type="EMBL" id="MFC3996342.1"/>
    </source>
</evidence>
<evidence type="ECO:0000256" key="2">
    <source>
        <dbReference type="ARBA" id="ARBA00022448"/>
    </source>
</evidence>
<evidence type="ECO:0000256" key="7">
    <source>
        <dbReference type="RuleBase" id="RU363032"/>
    </source>
</evidence>
<dbReference type="Proteomes" id="UP001595847">
    <property type="component" value="Unassembled WGS sequence"/>
</dbReference>
<evidence type="ECO:0000256" key="1">
    <source>
        <dbReference type="ARBA" id="ARBA00004651"/>
    </source>
</evidence>
<sequence length="304" mass="32647">MTTVSEAEAPAPVADAAEGAPHRSVASRIVNRLGSGVLQVVLVLIALFWLVPTLGLFISSLRSPQDNAASGWWEALARPSQITLENYAGLLDNAGFVSSFFNTVLITVPATVLIVVISALAAYAFAWLEFPGRDWLFLVVVGLLVVPLQVALVPVAQMYGGIGIYGSIAGVVLFHVGYGLPFAIFLLRNFFAGIPRDLLEAARMDGGKEFTIFRRVILPLGGPAIASLAIFQFLWVWNDLLVALVFADAANQPMTKALQSEMRQFGANIDVISAGAFLSMVVPLVVFFAFQRYFVQGVMAGAVK</sequence>
<dbReference type="RefSeq" id="WP_378532299.1">
    <property type="nucleotide sequence ID" value="NZ_JBHSBH010000007.1"/>
</dbReference>
<proteinExistence type="inferred from homology"/>
<keyword evidence="5 7" id="KW-1133">Transmembrane helix</keyword>
<organism evidence="9 10">
    <name type="scientific">Nocardiopsis sediminis</name>
    <dbReference type="NCBI Taxonomy" id="1778267"/>
    <lineage>
        <taxon>Bacteria</taxon>
        <taxon>Bacillati</taxon>
        <taxon>Actinomycetota</taxon>
        <taxon>Actinomycetes</taxon>
        <taxon>Streptosporangiales</taxon>
        <taxon>Nocardiopsidaceae</taxon>
        <taxon>Nocardiopsis</taxon>
    </lineage>
</organism>
<protein>
    <submittedName>
        <fullName evidence="9">Carbohydrate ABC transporter permease</fullName>
    </submittedName>
</protein>
<dbReference type="PANTHER" id="PTHR43744">
    <property type="entry name" value="ABC TRANSPORTER PERMEASE PROTEIN MG189-RELATED-RELATED"/>
    <property type="match status" value="1"/>
</dbReference>
<dbReference type="Gene3D" id="1.10.3720.10">
    <property type="entry name" value="MetI-like"/>
    <property type="match status" value="1"/>
</dbReference>
<comment type="similarity">
    <text evidence="7">Belongs to the binding-protein-dependent transport system permease family.</text>
</comment>
<feature type="transmembrane region" description="Helical" evidence="7">
    <location>
        <begin position="135"/>
        <end position="156"/>
    </location>
</feature>
<comment type="subcellular location">
    <subcellularLocation>
        <location evidence="1 7">Cell membrane</location>
        <topology evidence="1 7">Multi-pass membrane protein</topology>
    </subcellularLocation>
</comment>
<evidence type="ECO:0000259" key="8">
    <source>
        <dbReference type="PROSITE" id="PS50928"/>
    </source>
</evidence>
<feature type="transmembrane region" description="Helical" evidence="7">
    <location>
        <begin position="37"/>
        <end position="58"/>
    </location>
</feature>
<evidence type="ECO:0000256" key="6">
    <source>
        <dbReference type="ARBA" id="ARBA00023136"/>
    </source>
</evidence>
<dbReference type="SUPFAM" id="SSF161098">
    <property type="entry name" value="MetI-like"/>
    <property type="match status" value="1"/>
</dbReference>
<reference evidence="10" key="1">
    <citation type="journal article" date="2019" name="Int. J. Syst. Evol. Microbiol.">
        <title>The Global Catalogue of Microorganisms (GCM) 10K type strain sequencing project: providing services to taxonomists for standard genome sequencing and annotation.</title>
        <authorList>
            <consortium name="The Broad Institute Genomics Platform"/>
            <consortium name="The Broad Institute Genome Sequencing Center for Infectious Disease"/>
            <person name="Wu L."/>
            <person name="Ma J."/>
        </authorList>
    </citation>
    <scope>NUCLEOTIDE SEQUENCE [LARGE SCALE GENOMIC DNA]</scope>
    <source>
        <strain evidence="10">TBRC 1826</strain>
    </source>
</reference>
<name>A0ABV8FMZ4_9ACTN</name>
<feature type="transmembrane region" description="Helical" evidence="7">
    <location>
        <begin position="100"/>
        <end position="128"/>
    </location>
</feature>
<evidence type="ECO:0000256" key="3">
    <source>
        <dbReference type="ARBA" id="ARBA00022475"/>
    </source>
</evidence>
<keyword evidence="3" id="KW-1003">Cell membrane</keyword>
<feature type="domain" description="ABC transmembrane type-1" evidence="8">
    <location>
        <begin position="100"/>
        <end position="290"/>
    </location>
</feature>